<evidence type="ECO:0008006" key="5">
    <source>
        <dbReference type="Google" id="ProtNLM"/>
    </source>
</evidence>
<dbReference type="Pfam" id="PF13181">
    <property type="entry name" value="TPR_8"/>
    <property type="match status" value="1"/>
</dbReference>
<reference evidence="4" key="2">
    <citation type="submission" date="2015-01" db="EMBL/GenBank/DDBJ databases">
        <title>Evolutionary Origins and Diversification of the Mycorrhizal Mutualists.</title>
        <authorList>
            <consortium name="DOE Joint Genome Institute"/>
            <consortium name="Mycorrhizal Genomics Consortium"/>
            <person name="Kohler A."/>
            <person name="Kuo A."/>
            <person name="Nagy L.G."/>
            <person name="Floudas D."/>
            <person name="Copeland A."/>
            <person name="Barry K.W."/>
            <person name="Cichocki N."/>
            <person name="Veneault-Fourrey C."/>
            <person name="LaButti K."/>
            <person name="Lindquist E.A."/>
            <person name="Lipzen A."/>
            <person name="Lundell T."/>
            <person name="Morin E."/>
            <person name="Murat C."/>
            <person name="Riley R."/>
            <person name="Ohm R."/>
            <person name="Sun H."/>
            <person name="Tunlid A."/>
            <person name="Henrissat B."/>
            <person name="Grigoriev I.V."/>
            <person name="Hibbett D.S."/>
            <person name="Martin F."/>
        </authorList>
    </citation>
    <scope>NUCLEOTIDE SEQUENCE [LARGE SCALE GENOMIC DNA]</scope>
    <source>
        <strain evidence="4">MAFF 305830</strain>
    </source>
</reference>
<organism evidence="3 4">
    <name type="scientific">Serendipita vermifera MAFF 305830</name>
    <dbReference type="NCBI Taxonomy" id="933852"/>
    <lineage>
        <taxon>Eukaryota</taxon>
        <taxon>Fungi</taxon>
        <taxon>Dikarya</taxon>
        <taxon>Basidiomycota</taxon>
        <taxon>Agaricomycotina</taxon>
        <taxon>Agaricomycetes</taxon>
        <taxon>Sebacinales</taxon>
        <taxon>Serendipitaceae</taxon>
        <taxon>Serendipita</taxon>
    </lineage>
</organism>
<dbReference type="AlphaFoldDB" id="A0A0C2WG08"/>
<evidence type="ECO:0000256" key="1">
    <source>
        <dbReference type="SAM" id="Coils"/>
    </source>
</evidence>
<keyword evidence="2" id="KW-0732">Signal</keyword>
<accession>A0A0C2WG08</accession>
<keyword evidence="4" id="KW-1185">Reference proteome</keyword>
<protein>
    <recommendedName>
        <fullName evidence="5">Tetratricopeptide repeat protein</fullName>
    </recommendedName>
</protein>
<feature type="coiled-coil region" evidence="1">
    <location>
        <begin position="229"/>
        <end position="264"/>
    </location>
</feature>
<evidence type="ECO:0000313" key="3">
    <source>
        <dbReference type="EMBL" id="KIM25363.1"/>
    </source>
</evidence>
<sequence>MRFIRRIISWLVSLFISRGDTDFSLLKDPGDLEAVIGHYQDEIKSTPNDPYHLRRLGGALEERSKRTDNLKDLSHAIENYEKVIEFTHDDAEKPPHLGRLGNALEGRFKRTDSIGDLSYAILNYERAVGLTPDDAQKPPYLHRLGGALHIRFGRLNTLEDLEYAISSHKKAVEFTPDGDPNKPVYLDGLGGAHKTRFKHLHTFQDLESAIWSLRKAEELSPDQTQDRPYSTLLKKLEEERSEAQRNENKRVEEALVEAERIKAKRIDNTHADFARLEPKQDEGETKKGGRINVNLSDAQQNEKVYSGSGKFEVEHSRGPSHVRDSSTMENLIARMQEVIRITCDEEAYGFILIGDTLMTRFSRLKAEEDLKGAISSYEKAVELTPDNDPAQMSRLMILGDALMSSYVFTDRIEDLDNAISRYQQATRY</sequence>
<proteinExistence type="predicted"/>
<dbReference type="HOGENOM" id="CLU_641184_0_0_1"/>
<evidence type="ECO:0000313" key="4">
    <source>
        <dbReference type="Proteomes" id="UP000054097"/>
    </source>
</evidence>
<feature type="signal peptide" evidence="2">
    <location>
        <begin position="1"/>
        <end position="19"/>
    </location>
</feature>
<dbReference type="InterPro" id="IPR019734">
    <property type="entry name" value="TPR_rpt"/>
</dbReference>
<keyword evidence="1" id="KW-0175">Coiled coil</keyword>
<gene>
    <name evidence="3" type="ORF">M408DRAFT_331267</name>
</gene>
<reference evidence="3 4" key="1">
    <citation type="submission" date="2014-04" db="EMBL/GenBank/DDBJ databases">
        <authorList>
            <consortium name="DOE Joint Genome Institute"/>
            <person name="Kuo A."/>
            <person name="Zuccaro A."/>
            <person name="Kohler A."/>
            <person name="Nagy L.G."/>
            <person name="Floudas D."/>
            <person name="Copeland A."/>
            <person name="Barry K.W."/>
            <person name="Cichocki N."/>
            <person name="Veneault-Fourrey C."/>
            <person name="LaButti K."/>
            <person name="Lindquist E.A."/>
            <person name="Lipzen A."/>
            <person name="Lundell T."/>
            <person name="Morin E."/>
            <person name="Murat C."/>
            <person name="Sun H."/>
            <person name="Tunlid A."/>
            <person name="Henrissat B."/>
            <person name="Grigoriev I.V."/>
            <person name="Hibbett D.S."/>
            <person name="Martin F."/>
            <person name="Nordberg H.P."/>
            <person name="Cantor M.N."/>
            <person name="Hua S.X."/>
        </authorList>
    </citation>
    <scope>NUCLEOTIDE SEQUENCE [LARGE SCALE GENOMIC DNA]</scope>
    <source>
        <strain evidence="3 4">MAFF 305830</strain>
    </source>
</reference>
<dbReference type="STRING" id="933852.A0A0C2WG08"/>
<name>A0A0C2WG08_SERVB</name>
<feature type="chain" id="PRO_5002157977" description="Tetratricopeptide repeat protein" evidence="2">
    <location>
        <begin position="20"/>
        <end position="428"/>
    </location>
</feature>
<dbReference type="EMBL" id="KN824315">
    <property type="protein sequence ID" value="KIM25363.1"/>
    <property type="molecule type" value="Genomic_DNA"/>
</dbReference>
<dbReference type="InterPro" id="IPR011990">
    <property type="entry name" value="TPR-like_helical_dom_sf"/>
</dbReference>
<dbReference type="SUPFAM" id="SSF48452">
    <property type="entry name" value="TPR-like"/>
    <property type="match status" value="1"/>
</dbReference>
<dbReference type="OrthoDB" id="3172557at2759"/>
<dbReference type="Gene3D" id="1.25.40.10">
    <property type="entry name" value="Tetratricopeptide repeat domain"/>
    <property type="match status" value="2"/>
</dbReference>
<dbReference type="Proteomes" id="UP000054097">
    <property type="component" value="Unassembled WGS sequence"/>
</dbReference>
<evidence type="ECO:0000256" key="2">
    <source>
        <dbReference type="SAM" id="SignalP"/>
    </source>
</evidence>